<dbReference type="EMBL" id="BAAAQK010000012">
    <property type="protein sequence ID" value="GAA1856462.1"/>
    <property type="molecule type" value="Genomic_DNA"/>
</dbReference>
<keyword evidence="1" id="KW-0812">Transmembrane</keyword>
<evidence type="ECO:0000313" key="4">
    <source>
        <dbReference type="Proteomes" id="UP001500449"/>
    </source>
</evidence>
<dbReference type="Proteomes" id="UP001500449">
    <property type="component" value="Unassembled WGS sequence"/>
</dbReference>
<sequence>MRLCRTLVTGLSLLSVVTVLLVGLAGAAAADVVLSPDHTEAGATDVTVTFRLKADDPGDPVVSLRAELPSARPLQQVRVPAPAGWQVATTPGPSGELGTVEWTASEGSAAGADPVDLVLQVGRMPDGAGPVRFRLLQTTRSGATTAWTDIEPAGQAPPAHGDLLLPFGAPVAAAPPVAGHDHDSGARNVTLMAPAGAAGITATVVAALLLAGLVAWVVWALGRWQRERFSKLHR</sequence>
<proteinExistence type="predicted"/>
<keyword evidence="1" id="KW-1133">Transmembrane helix</keyword>
<dbReference type="Pfam" id="PF07987">
    <property type="entry name" value="DUF1775"/>
    <property type="match status" value="1"/>
</dbReference>
<name>A0ABN2N953_9PSEU</name>
<dbReference type="Gene3D" id="2.60.40.2230">
    <property type="entry name" value="Uncharacterised protein YcnI-like PF07987, DUF1775"/>
    <property type="match status" value="1"/>
</dbReference>
<reference evidence="3 4" key="1">
    <citation type="journal article" date="2019" name="Int. J. Syst. Evol. Microbiol.">
        <title>The Global Catalogue of Microorganisms (GCM) 10K type strain sequencing project: providing services to taxonomists for standard genome sequencing and annotation.</title>
        <authorList>
            <consortium name="The Broad Institute Genomics Platform"/>
            <consortium name="The Broad Institute Genome Sequencing Center for Infectious Disease"/>
            <person name="Wu L."/>
            <person name="Ma J."/>
        </authorList>
    </citation>
    <scope>NUCLEOTIDE SEQUENCE [LARGE SCALE GENOMIC DNA]</scope>
    <source>
        <strain evidence="3 4">JCM 16009</strain>
    </source>
</reference>
<evidence type="ECO:0000259" key="2">
    <source>
        <dbReference type="Pfam" id="PF07987"/>
    </source>
</evidence>
<comment type="caution">
    <text evidence="3">The sequence shown here is derived from an EMBL/GenBank/DDBJ whole genome shotgun (WGS) entry which is preliminary data.</text>
</comment>
<dbReference type="InterPro" id="IPR038507">
    <property type="entry name" value="YcnI-like_sf"/>
</dbReference>
<evidence type="ECO:0000256" key="1">
    <source>
        <dbReference type="SAM" id="Phobius"/>
    </source>
</evidence>
<keyword evidence="1" id="KW-0472">Membrane</keyword>
<accession>A0ABN2N953</accession>
<dbReference type="InterPro" id="IPR012533">
    <property type="entry name" value="YcnI-copper_dom"/>
</dbReference>
<organism evidence="3 4">
    <name type="scientific">Pseudonocardia ailaonensis</name>
    <dbReference type="NCBI Taxonomy" id="367279"/>
    <lineage>
        <taxon>Bacteria</taxon>
        <taxon>Bacillati</taxon>
        <taxon>Actinomycetota</taxon>
        <taxon>Actinomycetes</taxon>
        <taxon>Pseudonocardiales</taxon>
        <taxon>Pseudonocardiaceae</taxon>
        <taxon>Pseudonocardia</taxon>
    </lineage>
</organism>
<feature type="transmembrane region" description="Helical" evidence="1">
    <location>
        <begin position="197"/>
        <end position="221"/>
    </location>
</feature>
<evidence type="ECO:0000313" key="3">
    <source>
        <dbReference type="EMBL" id="GAA1856462.1"/>
    </source>
</evidence>
<protein>
    <recommendedName>
        <fullName evidence="2">YncI copper-binding domain-containing protein</fullName>
    </recommendedName>
</protein>
<dbReference type="RefSeq" id="WP_344419234.1">
    <property type="nucleotide sequence ID" value="NZ_BAAAQK010000012.1"/>
</dbReference>
<feature type="domain" description="YncI copper-binding" evidence="2">
    <location>
        <begin position="32"/>
        <end position="158"/>
    </location>
</feature>
<keyword evidence="4" id="KW-1185">Reference proteome</keyword>
<gene>
    <name evidence="3" type="ORF">GCM10009836_40860</name>
</gene>